<comment type="similarity">
    <text evidence="1 4">Belongs to the yippee family.</text>
</comment>
<gene>
    <name evidence="6" type="ORF">MAM_03516</name>
</gene>
<evidence type="ECO:0000313" key="7">
    <source>
        <dbReference type="Proteomes" id="UP000030816"/>
    </source>
</evidence>
<evidence type="ECO:0000256" key="4">
    <source>
        <dbReference type="RuleBase" id="RU110713"/>
    </source>
</evidence>
<protein>
    <recommendedName>
        <fullName evidence="4">Protein yippee-like</fullName>
    </recommendedName>
</protein>
<evidence type="ECO:0000256" key="1">
    <source>
        <dbReference type="ARBA" id="ARBA00005613"/>
    </source>
</evidence>
<dbReference type="InterPro" id="IPR039058">
    <property type="entry name" value="Yippee_fam"/>
</dbReference>
<dbReference type="EMBL" id="AZHE01000007">
    <property type="protein sequence ID" value="KHN98392.1"/>
    <property type="molecule type" value="Genomic_DNA"/>
</dbReference>
<keyword evidence="3" id="KW-0862">Zinc</keyword>
<dbReference type="GeneID" id="63737971"/>
<keyword evidence="7" id="KW-1185">Reference proteome</keyword>
<dbReference type="AlphaFoldDB" id="A0A0B2WY99"/>
<reference evidence="6 7" key="1">
    <citation type="journal article" date="2014" name="Proc. Natl. Acad. Sci. U.S.A.">
        <title>Trajectory and genomic determinants of fungal-pathogen speciation and host adaptation.</title>
        <authorList>
            <person name="Hu X."/>
            <person name="Xiao G."/>
            <person name="Zheng P."/>
            <person name="Shang Y."/>
            <person name="Su Y."/>
            <person name="Zhang X."/>
            <person name="Liu X."/>
            <person name="Zhan S."/>
            <person name="St Leger R.J."/>
            <person name="Wang C."/>
        </authorList>
    </citation>
    <scope>NUCLEOTIDE SEQUENCE [LARGE SCALE GENOMIC DNA]</scope>
    <source>
        <strain evidence="6 7">ARSEF 1941</strain>
    </source>
</reference>
<evidence type="ECO:0000256" key="2">
    <source>
        <dbReference type="ARBA" id="ARBA00022723"/>
    </source>
</evidence>
<dbReference type="PROSITE" id="PS51792">
    <property type="entry name" value="YIPPEE"/>
    <property type="match status" value="1"/>
</dbReference>
<comment type="caution">
    <text evidence="6">The sequence shown here is derived from an EMBL/GenBank/DDBJ whole genome shotgun (WGS) entry which is preliminary data.</text>
</comment>
<proteinExistence type="inferred from homology"/>
<evidence type="ECO:0000256" key="3">
    <source>
        <dbReference type="ARBA" id="ARBA00022833"/>
    </source>
</evidence>
<sequence length="114" mass="12857">MSSEAYKMLVCKNCRTLLANEINIESKTFHGQSGPAVLITRVHNITVAKPTQRWMVTGCHVIRWVSCAGCKSAVGWTYVAVDDERQKYKLGKFVLETEQLEKIRPPPLVDCAVY</sequence>
<evidence type="ECO:0000313" key="6">
    <source>
        <dbReference type="EMBL" id="KHN98392.1"/>
    </source>
</evidence>
<dbReference type="Proteomes" id="UP000030816">
    <property type="component" value="Unassembled WGS sequence"/>
</dbReference>
<dbReference type="RefSeq" id="XP_040679458.1">
    <property type="nucleotide sequence ID" value="XM_040822315.1"/>
</dbReference>
<keyword evidence="2" id="KW-0479">Metal-binding</keyword>
<dbReference type="PANTHER" id="PTHR13848">
    <property type="entry name" value="PROTEIN YIPPEE-LIKE CG15309-RELATED"/>
    <property type="match status" value="1"/>
</dbReference>
<dbReference type="InterPro" id="IPR034751">
    <property type="entry name" value="Yippee"/>
</dbReference>
<dbReference type="STRING" id="1081103.A0A0B2WY99"/>
<name>A0A0B2WY99_METAS</name>
<accession>A0A0B2WY99</accession>
<dbReference type="GO" id="GO:0046872">
    <property type="term" value="F:metal ion binding"/>
    <property type="evidence" value="ECO:0007669"/>
    <property type="project" value="UniProtKB-KW"/>
</dbReference>
<dbReference type="InterPro" id="IPR004910">
    <property type="entry name" value="Yippee/Mis18/Cereblon"/>
</dbReference>
<evidence type="ECO:0000259" key="5">
    <source>
        <dbReference type="PROSITE" id="PS51792"/>
    </source>
</evidence>
<dbReference type="HOGENOM" id="CLU_043857_3_2_1"/>
<feature type="domain" description="Yippee" evidence="5">
    <location>
        <begin position="7"/>
        <end position="104"/>
    </location>
</feature>
<organism evidence="6 7">
    <name type="scientific">Metarhizium album (strain ARSEF 1941)</name>
    <dbReference type="NCBI Taxonomy" id="1081103"/>
    <lineage>
        <taxon>Eukaryota</taxon>
        <taxon>Fungi</taxon>
        <taxon>Dikarya</taxon>
        <taxon>Ascomycota</taxon>
        <taxon>Pezizomycotina</taxon>
        <taxon>Sordariomycetes</taxon>
        <taxon>Hypocreomycetidae</taxon>
        <taxon>Hypocreales</taxon>
        <taxon>Clavicipitaceae</taxon>
        <taxon>Metarhizium</taxon>
    </lineage>
</organism>
<dbReference type="OrthoDB" id="6407410at2759"/>
<dbReference type="Pfam" id="PF03226">
    <property type="entry name" value="Yippee-Mis18"/>
    <property type="match status" value="1"/>
</dbReference>